<keyword evidence="7" id="KW-1185">Reference proteome</keyword>
<evidence type="ECO:0000256" key="2">
    <source>
        <dbReference type="ARBA" id="ARBA00022679"/>
    </source>
</evidence>
<evidence type="ECO:0000259" key="5">
    <source>
        <dbReference type="Pfam" id="PF23186"/>
    </source>
</evidence>
<dbReference type="PANTHER" id="PTHR45875:SF1">
    <property type="entry name" value="METHYLTRANSFERASE N6AMT1"/>
    <property type="match status" value="1"/>
</dbReference>
<dbReference type="InterPro" id="IPR052190">
    <property type="entry name" value="Euk-Arch_PrmC-MTase"/>
</dbReference>
<dbReference type="PANTHER" id="PTHR45875">
    <property type="entry name" value="METHYLTRANSFERASE N6AMT1"/>
    <property type="match status" value="1"/>
</dbReference>
<dbReference type="Pfam" id="PF23186">
    <property type="entry name" value="DUF7059"/>
    <property type="match status" value="1"/>
</dbReference>
<dbReference type="GO" id="GO:0035657">
    <property type="term" value="C:eRF1 methyltransferase complex"/>
    <property type="evidence" value="ECO:0007669"/>
    <property type="project" value="TreeGrafter"/>
</dbReference>
<sequence>MRDGSSAADRIVTEAPTFTFDEKDGTALRQAVARVTDLGYTEARTRERLGLEDLADLRWRALPLYRRERLCDRDPLALLIDLFLLQGILPAEELARLFDPPAAEVLQRNGLLICDVQGSWRARASLYPVGNRLVVSDHAWPKLPHPGWHAIPFDLVMSIGTDSRWLSRTTSRKPVGSALDLCTGSGVHALLAAAHAERVVAVDISPRAVQCTRFNARLFGAANLKCLTGDLYQPVGEERFDLITANPPFVPSPVHTLGFRDGGKSGEEVQRRIVEGLPRRLAPGGTAHIVTEIGESDAFSVADRVRGWLGDAPMDVVILRLREHSAETYAIGHAEGDYDFGEFLESVGEWSENLRQQGYARVVSVLLFFRWSDPAAGPPWTRVETVTPPDRDAGGEVDAFFAMEKAARRDDISSCRIRRAHPLALTESFLLGGELRSKVRARLLGKALTSEHWLEDLERDLLLMTGEEVEVSKQLARLHGIAASPSDAAMALRSLLRRGLINIIP</sequence>
<reference evidence="6" key="1">
    <citation type="submission" date="2020-12" db="EMBL/GenBank/DDBJ databases">
        <title>Geomonas sp. Red875, isolated from river sediment.</title>
        <authorList>
            <person name="Xu Z."/>
            <person name="Zhang Z."/>
            <person name="Masuda Y."/>
            <person name="Itoh H."/>
            <person name="Senoo K."/>
        </authorList>
    </citation>
    <scope>NUCLEOTIDE SEQUENCE</scope>
    <source>
        <strain evidence="6">Red875</strain>
    </source>
</reference>
<protein>
    <submittedName>
        <fullName evidence="6">Methyltransferase</fullName>
    </submittedName>
</protein>
<name>A0A8J7LV65_9BACT</name>
<keyword evidence="1 6" id="KW-0489">Methyltransferase</keyword>
<dbReference type="AlphaFoldDB" id="A0A8J7LV65"/>
<dbReference type="Gene3D" id="3.40.50.150">
    <property type="entry name" value="Vaccinia Virus protein VP39"/>
    <property type="match status" value="1"/>
</dbReference>
<feature type="domain" description="DUF7059" evidence="5">
    <location>
        <begin position="38"/>
        <end position="121"/>
    </location>
</feature>
<dbReference type="GO" id="GO:0008757">
    <property type="term" value="F:S-adenosylmethionine-dependent methyltransferase activity"/>
    <property type="evidence" value="ECO:0007669"/>
    <property type="project" value="TreeGrafter"/>
</dbReference>
<organism evidence="6 7">
    <name type="scientific">Geomesophilobacter sediminis</name>
    <dbReference type="NCBI Taxonomy" id="2798584"/>
    <lineage>
        <taxon>Bacteria</taxon>
        <taxon>Pseudomonadati</taxon>
        <taxon>Thermodesulfobacteriota</taxon>
        <taxon>Desulfuromonadia</taxon>
        <taxon>Geobacterales</taxon>
        <taxon>Geobacteraceae</taxon>
        <taxon>Geomesophilobacter</taxon>
    </lineage>
</organism>
<evidence type="ECO:0000256" key="1">
    <source>
        <dbReference type="ARBA" id="ARBA00022603"/>
    </source>
</evidence>
<dbReference type="SUPFAM" id="SSF53335">
    <property type="entry name" value="S-adenosyl-L-methionine-dependent methyltransferases"/>
    <property type="match status" value="1"/>
</dbReference>
<evidence type="ECO:0000256" key="3">
    <source>
        <dbReference type="ARBA" id="ARBA00022691"/>
    </source>
</evidence>
<dbReference type="InterPro" id="IPR007848">
    <property type="entry name" value="Small_mtfrase_dom"/>
</dbReference>
<evidence type="ECO:0000313" key="6">
    <source>
        <dbReference type="EMBL" id="MBJ6724600.1"/>
    </source>
</evidence>
<feature type="domain" description="Methyltransferase small" evidence="4">
    <location>
        <begin position="163"/>
        <end position="291"/>
    </location>
</feature>
<dbReference type="InterPro" id="IPR055487">
    <property type="entry name" value="DUF7059"/>
</dbReference>
<dbReference type="Proteomes" id="UP000636888">
    <property type="component" value="Unassembled WGS sequence"/>
</dbReference>
<proteinExistence type="predicted"/>
<evidence type="ECO:0000259" key="4">
    <source>
        <dbReference type="Pfam" id="PF05175"/>
    </source>
</evidence>
<keyword evidence="2" id="KW-0808">Transferase</keyword>
<dbReference type="Pfam" id="PF05175">
    <property type="entry name" value="MTS"/>
    <property type="match status" value="1"/>
</dbReference>
<accession>A0A8J7LV65</accession>
<dbReference type="EMBL" id="JAEMHM010000005">
    <property type="protein sequence ID" value="MBJ6724600.1"/>
    <property type="molecule type" value="Genomic_DNA"/>
</dbReference>
<keyword evidence="3" id="KW-0949">S-adenosyl-L-methionine</keyword>
<dbReference type="RefSeq" id="WP_199383439.1">
    <property type="nucleotide sequence ID" value="NZ_JAEMHM010000005.1"/>
</dbReference>
<dbReference type="InterPro" id="IPR029063">
    <property type="entry name" value="SAM-dependent_MTases_sf"/>
</dbReference>
<dbReference type="GO" id="GO:0008276">
    <property type="term" value="F:protein methyltransferase activity"/>
    <property type="evidence" value="ECO:0007669"/>
    <property type="project" value="TreeGrafter"/>
</dbReference>
<dbReference type="GO" id="GO:0032259">
    <property type="term" value="P:methylation"/>
    <property type="evidence" value="ECO:0007669"/>
    <property type="project" value="UniProtKB-KW"/>
</dbReference>
<evidence type="ECO:0000313" key="7">
    <source>
        <dbReference type="Proteomes" id="UP000636888"/>
    </source>
</evidence>
<dbReference type="CDD" id="cd02440">
    <property type="entry name" value="AdoMet_MTases"/>
    <property type="match status" value="1"/>
</dbReference>
<comment type="caution">
    <text evidence="6">The sequence shown here is derived from an EMBL/GenBank/DDBJ whole genome shotgun (WGS) entry which is preliminary data.</text>
</comment>
<gene>
    <name evidence="6" type="ORF">JFN93_07770</name>
</gene>